<dbReference type="Proteomes" id="UP001647509">
    <property type="component" value="Unassembled WGS sequence"/>
</dbReference>
<evidence type="ECO:0000313" key="2">
    <source>
        <dbReference type="Proteomes" id="UP001647509"/>
    </source>
</evidence>
<keyword evidence="2" id="KW-1185">Reference proteome</keyword>
<accession>A0ACC5UAN9</accession>
<evidence type="ECO:0000313" key="1">
    <source>
        <dbReference type="EMBL" id="MBU2951397.1"/>
    </source>
</evidence>
<comment type="caution">
    <text evidence="1">The sequence shown here is derived from an EMBL/GenBank/DDBJ whole genome shotgun (WGS) entry which is preliminary data.</text>
</comment>
<organism evidence="1 2">
    <name type="scientific">Pseudotamlana agarivorans</name>
    <dbReference type="NCBI Taxonomy" id="481183"/>
    <lineage>
        <taxon>Bacteria</taxon>
        <taxon>Pseudomonadati</taxon>
        <taxon>Bacteroidota</taxon>
        <taxon>Flavobacteriia</taxon>
        <taxon>Flavobacteriales</taxon>
        <taxon>Flavobacteriaceae</taxon>
        <taxon>Pseudotamlana</taxon>
    </lineage>
</organism>
<sequence>MAVLMEAFLRKIPNDYVLKKEYLDAYSNDIETLILGSSHSYYGLNPAFFSSKTFNAGYISQTLDYDYEILKKYESRLKKIKTVILPISYFSFFEKLEETPESWRVKNYMLYYDMDTAKGLVNYFEILNFPVKTNLKRIISYYFLSESSITSTKLGWGTNYNSENAQDLIESGEPRARVNTYINKEGYQVIFDANLVTVNNIISWCKSRNVKLLLVTTPAFESYCENLNKEQLEITLTLSETIGGNYSNCVYLNLLNDPRFDSIDFYDADHLSNIGAEKLSEIINNLINSTK</sequence>
<name>A0ACC5UAN9_9FLAO</name>
<proteinExistence type="predicted"/>
<gene>
    <name evidence="1" type="ORF">KO493_11885</name>
</gene>
<reference evidence="1" key="1">
    <citation type="submission" date="2021-05" db="EMBL/GenBank/DDBJ databases">
        <title>Draft genomes of bacteria isolated from model marine particles.</title>
        <authorList>
            <person name="Datta M.S."/>
            <person name="Schwartzman J.A."/>
            <person name="Enke T.N."/>
            <person name="Saavedra J."/>
            <person name="Cermak N."/>
            <person name="Cordero O.X."/>
        </authorList>
    </citation>
    <scope>NUCLEOTIDE SEQUENCE</scope>
    <source>
        <strain evidence="1">I2M19</strain>
    </source>
</reference>
<protein>
    <submittedName>
        <fullName evidence="1">Uncharacterized protein</fullName>
    </submittedName>
</protein>
<dbReference type="EMBL" id="JAHKPD010000018">
    <property type="protein sequence ID" value="MBU2951397.1"/>
    <property type="molecule type" value="Genomic_DNA"/>
</dbReference>